<dbReference type="AlphaFoldDB" id="A0A8H3J948"/>
<protein>
    <submittedName>
        <fullName evidence="1">Uncharacterized protein</fullName>
    </submittedName>
</protein>
<dbReference type="EMBL" id="CAJPDR010000882">
    <property type="protein sequence ID" value="CAF9943078.1"/>
    <property type="molecule type" value="Genomic_DNA"/>
</dbReference>
<keyword evidence="2" id="KW-1185">Reference proteome</keyword>
<proteinExistence type="predicted"/>
<evidence type="ECO:0000313" key="1">
    <source>
        <dbReference type="EMBL" id="CAF9943078.1"/>
    </source>
</evidence>
<sequence>MPVGTEEDDLFDSDALSKLKPVDPQTVRKSIPRYLYRAFSSSGPGEHCPQHFKSATASRNPDGPGFFDLDLKRGQCMLWKNLKGEHFPGNDLFSLTSLFRIALQRATVMAREFKKNIQICILDTRKVGLAAVFPATVLMDNFFLNPRTKVSGTEYVAHGMLDVSRGSSSATLESLIENGLCDLVPELANTLTPTKIGRQRPGFRITGETEIQLLATEFRDILQDPWQDATYDTRCYSKHEQVANFEILMREAVDYSTLPNVSVYHQWRQVGQDLPNKLTEEAPSKPRSASLTETYERRLSSARQALEDLTSKTTRTLVKPIPRTYALIKIGFVEDDEDVEQAKMCADPLLKEDPSSYIGFADDEEDVWTV</sequence>
<comment type="caution">
    <text evidence="1">The sequence shown here is derived from an EMBL/GenBank/DDBJ whole genome shotgun (WGS) entry which is preliminary data.</text>
</comment>
<evidence type="ECO:0000313" key="2">
    <source>
        <dbReference type="Proteomes" id="UP000664203"/>
    </source>
</evidence>
<dbReference type="OrthoDB" id="10363611at2759"/>
<gene>
    <name evidence="1" type="ORF">ALECFALPRED_010549</name>
</gene>
<dbReference type="Proteomes" id="UP000664203">
    <property type="component" value="Unassembled WGS sequence"/>
</dbReference>
<reference evidence="1" key="1">
    <citation type="submission" date="2021-03" db="EMBL/GenBank/DDBJ databases">
        <authorList>
            <person name="Tagirdzhanova G."/>
        </authorList>
    </citation>
    <scope>NUCLEOTIDE SEQUENCE</scope>
</reference>
<name>A0A8H3J948_9LECA</name>
<accession>A0A8H3J948</accession>
<organism evidence="1 2">
    <name type="scientific">Alectoria fallacina</name>
    <dbReference type="NCBI Taxonomy" id="1903189"/>
    <lineage>
        <taxon>Eukaryota</taxon>
        <taxon>Fungi</taxon>
        <taxon>Dikarya</taxon>
        <taxon>Ascomycota</taxon>
        <taxon>Pezizomycotina</taxon>
        <taxon>Lecanoromycetes</taxon>
        <taxon>OSLEUM clade</taxon>
        <taxon>Lecanoromycetidae</taxon>
        <taxon>Lecanorales</taxon>
        <taxon>Lecanorineae</taxon>
        <taxon>Parmeliaceae</taxon>
        <taxon>Alectoria</taxon>
    </lineage>
</organism>